<proteinExistence type="predicted"/>
<name>A0A0H5R367_9EUKA</name>
<dbReference type="EMBL" id="HACM01007914">
    <property type="protein sequence ID" value="CRZ08356.1"/>
    <property type="molecule type" value="Transcribed_RNA"/>
</dbReference>
<reference evidence="1" key="1">
    <citation type="submission" date="2015-04" db="EMBL/GenBank/DDBJ databases">
        <title>The genome sequence of the plant pathogenic Rhizarian Plasmodiophora brassicae reveals insights in its biotrophic life cycle and the origin of chitin synthesis.</title>
        <authorList>
            <person name="Schwelm A."/>
            <person name="Fogelqvist J."/>
            <person name="Knaust A."/>
            <person name="Julke S."/>
            <person name="Lilja T."/>
            <person name="Dhandapani V."/>
            <person name="Bonilla-Rosso G."/>
            <person name="Karlsson M."/>
            <person name="Shevchenko A."/>
            <person name="Choi S.R."/>
            <person name="Kim H.G."/>
            <person name="Park J.Y."/>
            <person name="Lim Y.P."/>
            <person name="Ludwig-Muller J."/>
            <person name="Dixelius C."/>
        </authorList>
    </citation>
    <scope>NUCLEOTIDE SEQUENCE</scope>
    <source>
        <tissue evidence="1">Potato root galls</tissue>
    </source>
</reference>
<feature type="non-terminal residue" evidence="1">
    <location>
        <position position="1"/>
    </location>
</feature>
<protein>
    <submittedName>
        <fullName evidence="1">Uncharacterized protein</fullName>
    </submittedName>
</protein>
<organism evidence="1">
    <name type="scientific">Spongospora subterranea</name>
    <dbReference type="NCBI Taxonomy" id="70186"/>
    <lineage>
        <taxon>Eukaryota</taxon>
        <taxon>Sar</taxon>
        <taxon>Rhizaria</taxon>
        <taxon>Endomyxa</taxon>
        <taxon>Phytomyxea</taxon>
        <taxon>Plasmodiophorida</taxon>
        <taxon>Plasmodiophoridae</taxon>
        <taxon>Spongospora</taxon>
    </lineage>
</organism>
<sequence>VYFVLDITDWADYQQHFALLRQRYGANAASKIRLVVNKCDLLKDKSPDWVEQRVGHIVKQFQECFAGDQDSLFDQRSQVLFVSALECVVQIRDDLILAANEDSIVLDQQHNSFSGVLSQLDDKIHECRKAIVAWLCAAWGFSCSFPWRCRHKRQGCSRCYDGQQVYSSTKGVGHYLKKHPVGDHIRDVSSSCCSRHISTLLRKHALSRLQTICSNNWRNERKNIPSRGSKVGFSQQIWLNSIRCLSALNIHKIIVYDYLFNPILAS</sequence>
<accession>A0A0H5R367</accession>
<dbReference type="InterPro" id="IPR027417">
    <property type="entry name" value="P-loop_NTPase"/>
</dbReference>
<dbReference type="AlphaFoldDB" id="A0A0H5R367"/>
<dbReference type="SUPFAM" id="SSF52540">
    <property type="entry name" value="P-loop containing nucleoside triphosphate hydrolases"/>
    <property type="match status" value="1"/>
</dbReference>
<evidence type="ECO:0000313" key="1">
    <source>
        <dbReference type="EMBL" id="CRZ08356.1"/>
    </source>
</evidence>